<dbReference type="Proteomes" id="UP000515561">
    <property type="component" value="Chromosome"/>
</dbReference>
<feature type="transmembrane region" description="Helical" evidence="1">
    <location>
        <begin position="6"/>
        <end position="23"/>
    </location>
</feature>
<proteinExistence type="predicted"/>
<protein>
    <submittedName>
        <fullName evidence="2">Holin</fullName>
    </submittedName>
</protein>
<evidence type="ECO:0000256" key="1">
    <source>
        <dbReference type="SAM" id="Phobius"/>
    </source>
</evidence>
<dbReference type="KEGG" id="acel:acsn021_10400"/>
<name>A0A6S6R2S9_9FIRM</name>
<keyword evidence="1" id="KW-0812">Transmembrane</keyword>
<dbReference type="EMBL" id="AP023367">
    <property type="protein sequence ID" value="BCJ93471.1"/>
    <property type="molecule type" value="Genomic_DNA"/>
</dbReference>
<accession>A0A6S6R2S9</accession>
<keyword evidence="3" id="KW-1185">Reference proteome</keyword>
<evidence type="ECO:0000313" key="3">
    <source>
        <dbReference type="Proteomes" id="UP000515561"/>
    </source>
</evidence>
<sequence>MDFLSQYVVVIVLGICFCLGYVIKHSVTFIPNKFIPLIMAVAGTVLNSWINNWNFTPEILLGGLVSGLASTGAFEMVKNIRCKNIDTTQK</sequence>
<evidence type="ECO:0000313" key="2">
    <source>
        <dbReference type="EMBL" id="BCJ93471.1"/>
    </source>
</evidence>
<gene>
    <name evidence="2" type="ORF">acsn021_10400</name>
</gene>
<organism evidence="2 3">
    <name type="scientific">Anaerocolumna cellulosilytica</name>
    <dbReference type="NCBI Taxonomy" id="433286"/>
    <lineage>
        <taxon>Bacteria</taxon>
        <taxon>Bacillati</taxon>
        <taxon>Bacillota</taxon>
        <taxon>Clostridia</taxon>
        <taxon>Lachnospirales</taxon>
        <taxon>Lachnospiraceae</taxon>
        <taxon>Anaerocolumna</taxon>
    </lineage>
</organism>
<dbReference type="InterPro" id="IPR032111">
    <property type="entry name" value="Clostridium_phage_holin"/>
</dbReference>
<reference evidence="2 3" key="1">
    <citation type="journal article" date="2016" name="Int. J. Syst. Evol. Microbiol.">
        <title>Descriptions of Anaerotaenia torta gen. nov., sp. nov. and Anaerocolumna cellulosilytica gen. nov., sp. nov. isolated from a methanogenic reactor of cattle waste.</title>
        <authorList>
            <person name="Uek A."/>
            <person name="Ohtaki Y."/>
            <person name="Kaku N."/>
            <person name="Ueki K."/>
        </authorList>
    </citation>
    <scope>NUCLEOTIDE SEQUENCE [LARGE SCALE GENOMIC DNA]</scope>
    <source>
        <strain evidence="2 3">SN021</strain>
    </source>
</reference>
<feature type="transmembrane region" description="Helical" evidence="1">
    <location>
        <begin position="59"/>
        <end position="77"/>
    </location>
</feature>
<dbReference type="Pfam" id="PF16079">
    <property type="entry name" value="Phage_holin_5_2"/>
    <property type="match status" value="1"/>
</dbReference>
<keyword evidence="1" id="KW-0472">Membrane</keyword>
<dbReference type="AlphaFoldDB" id="A0A6S6R2S9"/>
<keyword evidence="1" id="KW-1133">Transmembrane helix</keyword>